<name>A0AAN0K7L5_9ACTN</name>
<dbReference type="NCBIfam" id="TIGR02607">
    <property type="entry name" value="antidote_HigA"/>
    <property type="match status" value="1"/>
</dbReference>
<dbReference type="InterPro" id="IPR010982">
    <property type="entry name" value="Lambda_DNA-bd_dom_sf"/>
</dbReference>
<dbReference type="PANTHER" id="PTHR36924">
    <property type="entry name" value="ANTITOXIN HIGA-1"/>
    <property type="match status" value="1"/>
</dbReference>
<reference evidence="3" key="1">
    <citation type="journal article" date="2024" name="Int. J. Syst. Evol. Microbiol.">
        <title>Brooklawnia propionicigenes sp. nov., a facultatively anaerobic, propionate-producing bacterium isolated from a methanogenic reactor treating waste from cattle farms.</title>
        <authorList>
            <person name="Akita Y."/>
            <person name="Ueki A."/>
            <person name="Tonouchi A."/>
            <person name="Sugawara Y."/>
            <person name="Honma S."/>
            <person name="Kaku N."/>
            <person name="Ueki K."/>
        </authorList>
    </citation>
    <scope>NUCLEOTIDE SEQUENCE</scope>
    <source>
        <strain evidence="3">SH051</strain>
    </source>
</reference>
<evidence type="ECO:0000313" key="4">
    <source>
        <dbReference type="Proteomes" id="UP001431656"/>
    </source>
</evidence>
<feature type="domain" description="HTH cro/C1-type" evidence="2">
    <location>
        <begin position="19"/>
        <end position="72"/>
    </location>
</feature>
<keyword evidence="4" id="KW-1185">Reference proteome</keyword>
<dbReference type="InterPro" id="IPR001387">
    <property type="entry name" value="Cro/C1-type_HTH"/>
</dbReference>
<evidence type="ECO:0000256" key="1">
    <source>
        <dbReference type="ARBA" id="ARBA00023125"/>
    </source>
</evidence>
<dbReference type="AlphaFoldDB" id="A0AAN0K7L5"/>
<keyword evidence="1" id="KW-0238">DNA-binding</keyword>
<dbReference type="PROSITE" id="PS50943">
    <property type="entry name" value="HTH_CROC1"/>
    <property type="match status" value="1"/>
</dbReference>
<dbReference type="CDD" id="cd00093">
    <property type="entry name" value="HTH_XRE"/>
    <property type="match status" value="1"/>
</dbReference>
<protein>
    <submittedName>
        <fullName evidence="3">HigA family addiction module antitoxin</fullName>
    </submittedName>
</protein>
<dbReference type="Gene3D" id="1.10.260.40">
    <property type="entry name" value="lambda repressor-like DNA-binding domains"/>
    <property type="match status" value="1"/>
</dbReference>
<accession>A0AAN0K7L5</accession>
<dbReference type="SUPFAM" id="SSF47413">
    <property type="entry name" value="lambda repressor-like DNA-binding domains"/>
    <property type="match status" value="1"/>
</dbReference>
<sequence length="91" mass="9954">MTTLGATVAAPIHPGEILMEELLIPLGISQRRLSVATGLSLQEISELVHCKCRITSDLAHRLAAYFGTSDQFWFDLQDSYDLESAEAACLC</sequence>
<dbReference type="InterPro" id="IPR013430">
    <property type="entry name" value="Toxin_antidote_HigA"/>
</dbReference>
<dbReference type="RefSeq" id="WP_286267983.1">
    <property type="nucleotide sequence ID" value="NZ_AP028056.1"/>
</dbReference>
<organism evidence="3 4">
    <name type="scientific">Brooklawnia propionicigenes</name>
    <dbReference type="NCBI Taxonomy" id="3041175"/>
    <lineage>
        <taxon>Bacteria</taxon>
        <taxon>Bacillati</taxon>
        <taxon>Actinomycetota</taxon>
        <taxon>Actinomycetes</taxon>
        <taxon>Propionibacteriales</taxon>
        <taxon>Propionibacteriaceae</taxon>
        <taxon>Brooklawnia</taxon>
    </lineage>
</organism>
<dbReference type="GO" id="GO:0003677">
    <property type="term" value="F:DNA binding"/>
    <property type="evidence" value="ECO:0007669"/>
    <property type="project" value="UniProtKB-KW"/>
</dbReference>
<dbReference type="KEGG" id="broo:brsh051_09220"/>
<dbReference type="PANTHER" id="PTHR36924:SF1">
    <property type="entry name" value="ANTITOXIN HIGA-1"/>
    <property type="match status" value="1"/>
</dbReference>
<dbReference type="EMBL" id="AP028056">
    <property type="protein sequence ID" value="BEH01641.1"/>
    <property type="molecule type" value="Genomic_DNA"/>
</dbReference>
<gene>
    <name evidence="3" type="ORF">brsh051_09220</name>
</gene>
<evidence type="ECO:0000259" key="2">
    <source>
        <dbReference type="PROSITE" id="PS50943"/>
    </source>
</evidence>
<proteinExistence type="predicted"/>
<dbReference type="Proteomes" id="UP001431656">
    <property type="component" value="Chromosome"/>
</dbReference>
<evidence type="ECO:0000313" key="3">
    <source>
        <dbReference type="EMBL" id="BEH01641.1"/>
    </source>
</evidence>